<reference evidence="1 2" key="1">
    <citation type="submission" date="2018-11" db="EMBL/GenBank/DDBJ databases">
        <title>Whole genome sequence of Streptomyces chrestomyceticus NBRC 13444(T).</title>
        <authorList>
            <person name="Komaki H."/>
            <person name="Tamura T."/>
        </authorList>
    </citation>
    <scope>NUCLEOTIDE SEQUENCE [LARGE SCALE GENOMIC DNA]</scope>
    <source>
        <strain evidence="1 2">NBRC 13444</strain>
    </source>
</reference>
<comment type="caution">
    <text evidence="1">The sequence shown here is derived from an EMBL/GenBank/DDBJ whole genome shotgun (WGS) entry which is preliminary data.</text>
</comment>
<evidence type="ECO:0000313" key="2">
    <source>
        <dbReference type="Proteomes" id="UP000287830"/>
    </source>
</evidence>
<dbReference type="Proteomes" id="UP000287830">
    <property type="component" value="Unassembled WGS sequence"/>
</dbReference>
<organism evidence="1 2">
    <name type="scientific">Streptomyces chrestomyceticus JCM 4735</name>
    <dbReference type="NCBI Taxonomy" id="1306181"/>
    <lineage>
        <taxon>Bacteria</taxon>
        <taxon>Bacillati</taxon>
        <taxon>Actinomycetota</taxon>
        <taxon>Actinomycetes</taxon>
        <taxon>Kitasatosporales</taxon>
        <taxon>Streptomycetaceae</taxon>
        <taxon>Streptomyces</taxon>
    </lineage>
</organism>
<evidence type="ECO:0000313" key="1">
    <source>
        <dbReference type="EMBL" id="GCD37999.1"/>
    </source>
</evidence>
<dbReference type="EMBL" id="BHZC01000001">
    <property type="protein sequence ID" value="GCD37999.1"/>
    <property type="molecule type" value="Genomic_DNA"/>
</dbReference>
<dbReference type="AlphaFoldDB" id="A0A7U9KYZ7"/>
<accession>A0A7U9KYZ7</accession>
<name>A0A7U9KYZ7_9ACTN</name>
<proteinExistence type="predicted"/>
<dbReference type="OrthoDB" id="4247949at2"/>
<dbReference type="GeneID" id="95624575"/>
<gene>
    <name evidence="1" type="ORF">OEIGOIKO_05809</name>
</gene>
<dbReference type="RefSeq" id="WP_125047308.1">
    <property type="nucleotide sequence ID" value="NZ_BHZC01000001.1"/>
</dbReference>
<sequence length="91" mass="9906">MPTHTHTCITLTCDVCTEPYAPEDYTVHFDSITDAISHSRTSGWTATAEGRVVCSLQDNAHRAAITDLLPPEPVFQAAGQLSLEEDTGHDH</sequence>
<protein>
    <submittedName>
        <fullName evidence="1">Uncharacterized protein</fullName>
    </submittedName>
</protein>